<reference evidence="3" key="1">
    <citation type="journal article" date="2011" name="Appl. Environ. Microbiol.">
        <title>Genomic potential of Marinobacter aquaeolei, a biogeochemical 'opportunitroph'.</title>
        <authorList>
            <person name="Singer E."/>
            <person name="Webb E.A."/>
            <person name="Nelson W.C."/>
            <person name="Heidelberg J.F."/>
            <person name="Ivanova N."/>
            <person name="Pati A."/>
            <person name="Edwards K.J."/>
        </authorList>
    </citation>
    <scope>NUCLEOTIDE SEQUENCE [LARGE SCALE GENOMIC DNA]</scope>
    <source>
        <strain evidence="3">ATCC 700491 / DSM 11845 / VT8</strain>
    </source>
</reference>
<evidence type="ECO:0000313" key="2">
    <source>
        <dbReference type="EMBL" id="ABM19382.1"/>
    </source>
</evidence>
<dbReference type="KEGG" id="maq:Maqu_2306"/>
<evidence type="ECO:0000256" key="1">
    <source>
        <dbReference type="SAM" id="Coils"/>
    </source>
</evidence>
<dbReference type="EMBL" id="CP000514">
    <property type="protein sequence ID" value="ABM19382.1"/>
    <property type="molecule type" value="Genomic_DNA"/>
</dbReference>
<dbReference type="AlphaFoldDB" id="A1U313"/>
<accession>A1U313</accession>
<dbReference type="HOGENOM" id="CLU_1813005_0_0_6"/>
<proteinExistence type="predicted"/>
<gene>
    <name evidence="2" type="ordered locus">Maqu_2306</name>
</gene>
<protein>
    <submittedName>
        <fullName evidence="2">Uncharacterized protein</fullName>
    </submittedName>
</protein>
<dbReference type="eggNOG" id="ENOG50330CR">
    <property type="taxonomic scope" value="Bacteria"/>
</dbReference>
<feature type="coiled-coil region" evidence="1">
    <location>
        <begin position="102"/>
        <end position="132"/>
    </location>
</feature>
<evidence type="ECO:0000313" key="3">
    <source>
        <dbReference type="Proteomes" id="UP000000998"/>
    </source>
</evidence>
<dbReference type="RefSeq" id="WP_011785769.1">
    <property type="nucleotide sequence ID" value="NC_008740.1"/>
</dbReference>
<keyword evidence="1" id="KW-0175">Coiled coil</keyword>
<dbReference type="OrthoDB" id="6118214at2"/>
<organism evidence="2 3">
    <name type="scientific">Marinobacter nauticus (strain ATCC 700491 / DSM 11845 / VT8)</name>
    <name type="common">Marinobacter aquaeolei</name>
    <dbReference type="NCBI Taxonomy" id="351348"/>
    <lineage>
        <taxon>Bacteria</taxon>
        <taxon>Pseudomonadati</taxon>
        <taxon>Pseudomonadota</taxon>
        <taxon>Gammaproteobacteria</taxon>
        <taxon>Pseudomonadales</taxon>
        <taxon>Marinobacteraceae</taxon>
        <taxon>Marinobacter</taxon>
    </lineage>
</organism>
<dbReference type="Proteomes" id="UP000000998">
    <property type="component" value="Chromosome"/>
</dbReference>
<sequence length="144" mass="15982">MTRRKNGKQMGAEYLQRVEAWKARVEGAGTAREYAYSGRVKRTEVARECGFSRSVCVQNERVRALLESCDREWYGTESIDKAASGALVDRAESCPQTASSDNGRLMARVAELEAENRALRQQLARYQALELVVQDGMAGFGVNG</sequence>
<name>A1U313_MARN8</name>
<dbReference type="STRING" id="351348.Maqu_2306"/>